<dbReference type="EMBL" id="OX596105">
    <property type="protein sequence ID" value="CAN0134857.1"/>
    <property type="molecule type" value="Genomic_DNA"/>
</dbReference>
<dbReference type="Proteomes" id="UP001162501">
    <property type="component" value="Chromosome 21"/>
</dbReference>
<reference evidence="1" key="1">
    <citation type="submission" date="2023-05" db="EMBL/GenBank/DDBJ databases">
        <authorList>
            <consortium name="ELIXIR-Norway"/>
        </authorList>
    </citation>
    <scope>NUCLEOTIDE SEQUENCE</scope>
</reference>
<accession>A0AC59Z0W2</accession>
<organism evidence="1 2">
    <name type="scientific">Rangifer tarandus platyrhynchus</name>
    <name type="common">Svalbard reindeer</name>
    <dbReference type="NCBI Taxonomy" id="3082113"/>
    <lineage>
        <taxon>Eukaryota</taxon>
        <taxon>Metazoa</taxon>
        <taxon>Chordata</taxon>
        <taxon>Craniata</taxon>
        <taxon>Vertebrata</taxon>
        <taxon>Euteleostomi</taxon>
        <taxon>Mammalia</taxon>
        <taxon>Eutheria</taxon>
        <taxon>Laurasiatheria</taxon>
        <taxon>Artiodactyla</taxon>
        <taxon>Ruminantia</taxon>
        <taxon>Pecora</taxon>
        <taxon>Cervidae</taxon>
        <taxon>Odocoileinae</taxon>
        <taxon>Rangifer</taxon>
    </lineage>
</organism>
<protein>
    <submittedName>
        <fullName evidence="1">Uncharacterized protein</fullName>
    </submittedName>
</protein>
<reference evidence="1" key="2">
    <citation type="submission" date="2025-03" db="EMBL/GenBank/DDBJ databases">
        <authorList>
            <consortium name="ELIXIR-Norway"/>
            <consortium name="Elixir Norway"/>
        </authorList>
    </citation>
    <scope>NUCLEOTIDE SEQUENCE</scope>
</reference>
<sequence length="143" mass="15597">MRPTGLLQVAESQRVGGRQSRPTDRLPLRTPSLPWPLNGINRGDFKTLVPGHSTRGSGGMGLGYALGSGILRNFWIILTCSQDGEPASEMSLKPKASVHFGAGWEVFGNKLLDFTVTGEPGSWATPGVWDCLSGVSFPRWWEW</sequence>
<evidence type="ECO:0000313" key="1">
    <source>
        <dbReference type="EMBL" id="CAN0134857.1"/>
    </source>
</evidence>
<evidence type="ECO:0000313" key="2">
    <source>
        <dbReference type="Proteomes" id="UP001162501"/>
    </source>
</evidence>
<name>A0AC59Z0W2_RANTA</name>
<gene>
    <name evidence="1" type="ORF">MRATA1EN22A_LOCUS12571</name>
</gene>
<proteinExistence type="predicted"/>